<dbReference type="Proteomes" id="UP000321764">
    <property type="component" value="Unassembled WGS sequence"/>
</dbReference>
<organism evidence="1 2">
    <name type="scientific">Reinekea thalattae</name>
    <dbReference type="NCBI Taxonomy" id="2593301"/>
    <lineage>
        <taxon>Bacteria</taxon>
        <taxon>Pseudomonadati</taxon>
        <taxon>Pseudomonadota</taxon>
        <taxon>Gammaproteobacteria</taxon>
        <taxon>Oceanospirillales</taxon>
        <taxon>Saccharospirillaceae</taxon>
        <taxon>Reinekea</taxon>
    </lineage>
</organism>
<dbReference type="EMBL" id="VKAD01000003">
    <property type="protein sequence ID" value="TXR51394.1"/>
    <property type="molecule type" value="Genomic_DNA"/>
</dbReference>
<protein>
    <submittedName>
        <fullName evidence="1">Uncharacterized protein</fullName>
    </submittedName>
</protein>
<accession>A0A5C8Z266</accession>
<dbReference type="RefSeq" id="WP_147714889.1">
    <property type="nucleotide sequence ID" value="NZ_VKAD01000003.1"/>
</dbReference>
<sequence>MHTIVNNSDKTLFYHGEYRNKQLTIYSADGQFEGSFEQDNRQAAWVCGVSFDETLQSLRSAVDEYHYFRLKQRKQNSANSLPTHADYVAALNTILPLLNASQQQLLAQLQSSPDYQCDVDLLLSVAELHSTIQLLLSYAAIAQRLSDELAFIPMQEQPILDPVIGILMTPTGILANRANYDDARTLQLKPEVALALEDLNGHRFT</sequence>
<evidence type="ECO:0000313" key="1">
    <source>
        <dbReference type="EMBL" id="TXR51394.1"/>
    </source>
</evidence>
<name>A0A5C8Z266_9GAMM</name>
<gene>
    <name evidence="1" type="ORF">FME95_12765</name>
</gene>
<reference evidence="1 2" key="1">
    <citation type="submission" date="2019-07" db="EMBL/GenBank/DDBJ databases">
        <title>Reinekea sp. strain SSH23 genome sequencing and assembly.</title>
        <authorList>
            <person name="Kim I."/>
        </authorList>
    </citation>
    <scope>NUCLEOTIDE SEQUENCE [LARGE SCALE GENOMIC DNA]</scope>
    <source>
        <strain evidence="1 2">SSH23</strain>
    </source>
</reference>
<evidence type="ECO:0000313" key="2">
    <source>
        <dbReference type="Proteomes" id="UP000321764"/>
    </source>
</evidence>
<proteinExistence type="predicted"/>
<dbReference type="OrthoDB" id="9835516at2"/>
<comment type="caution">
    <text evidence="1">The sequence shown here is derived from an EMBL/GenBank/DDBJ whole genome shotgun (WGS) entry which is preliminary data.</text>
</comment>
<keyword evidence="2" id="KW-1185">Reference proteome</keyword>
<dbReference type="AlphaFoldDB" id="A0A5C8Z266"/>